<evidence type="ECO:0000313" key="7">
    <source>
        <dbReference type="EMBL" id="ADG99411.1"/>
    </source>
</evidence>
<feature type="transmembrane region" description="Helical" evidence="6">
    <location>
        <begin position="312"/>
        <end position="329"/>
    </location>
</feature>
<organism evidence="7 8">
    <name type="scientific">Segniliparus rotundus (strain ATCC BAA-972 / CDC 1076 / CIP 108378 / DSM 44985 / JCM 13578)</name>
    <dbReference type="NCBI Taxonomy" id="640132"/>
    <lineage>
        <taxon>Bacteria</taxon>
        <taxon>Bacillati</taxon>
        <taxon>Actinomycetota</taxon>
        <taxon>Actinomycetes</taxon>
        <taxon>Mycobacteriales</taxon>
        <taxon>Segniliparaceae</taxon>
        <taxon>Segniliparus</taxon>
    </lineage>
</organism>
<dbReference type="eggNOG" id="COG2270">
    <property type="taxonomic scope" value="Bacteria"/>
</dbReference>
<feature type="transmembrane region" description="Helical" evidence="6">
    <location>
        <begin position="246"/>
        <end position="270"/>
    </location>
</feature>
<dbReference type="Gene3D" id="1.20.1250.20">
    <property type="entry name" value="MFS general substrate transporter like domains"/>
    <property type="match status" value="1"/>
</dbReference>
<evidence type="ECO:0000256" key="4">
    <source>
        <dbReference type="ARBA" id="ARBA00022989"/>
    </source>
</evidence>
<feature type="transmembrane region" description="Helical" evidence="6">
    <location>
        <begin position="402"/>
        <end position="420"/>
    </location>
</feature>
<gene>
    <name evidence="7" type="ordered locus">Srot_2983</name>
</gene>
<accession>D6ZED5</accession>
<dbReference type="AlphaFoldDB" id="D6ZED5"/>
<evidence type="ECO:0000256" key="1">
    <source>
        <dbReference type="ARBA" id="ARBA00004127"/>
    </source>
</evidence>
<feature type="transmembrane region" description="Helical" evidence="6">
    <location>
        <begin position="85"/>
        <end position="101"/>
    </location>
</feature>
<keyword evidence="2" id="KW-0813">Transport</keyword>
<evidence type="ECO:0000313" key="8">
    <source>
        <dbReference type="Proteomes" id="UP000002247"/>
    </source>
</evidence>
<comment type="subcellular location">
    <subcellularLocation>
        <location evidence="1">Endomembrane system</location>
        <topology evidence="1">Multi-pass membrane protein</topology>
    </subcellularLocation>
</comment>
<dbReference type="PANTHER" id="PTHR23519:SF1">
    <property type="entry name" value="AUTOPHAGY-RELATED PROTEIN 22"/>
    <property type="match status" value="1"/>
</dbReference>
<evidence type="ECO:0000256" key="2">
    <source>
        <dbReference type="ARBA" id="ARBA00022448"/>
    </source>
</evidence>
<feature type="transmembrane region" description="Helical" evidence="6">
    <location>
        <begin position="371"/>
        <end position="396"/>
    </location>
</feature>
<dbReference type="SUPFAM" id="SSF103473">
    <property type="entry name" value="MFS general substrate transporter"/>
    <property type="match status" value="1"/>
</dbReference>
<name>D6ZED5_SEGRD</name>
<dbReference type="EMBL" id="CP001958">
    <property type="protein sequence ID" value="ADG99411.1"/>
    <property type="molecule type" value="Genomic_DNA"/>
</dbReference>
<dbReference type="HOGENOM" id="CLU_017518_3_1_11"/>
<dbReference type="KEGG" id="srt:Srot_2983"/>
<feature type="transmembrane region" description="Helical" evidence="6">
    <location>
        <begin position="12"/>
        <end position="32"/>
    </location>
</feature>
<feature type="transmembrane region" description="Helical" evidence="6">
    <location>
        <begin position="107"/>
        <end position="129"/>
    </location>
</feature>
<keyword evidence="4 6" id="KW-1133">Transmembrane helix</keyword>
<dbReference type="InterPro" id="IPR036259">
    <property type="entry name" value="MFS_trans_sf"/>
</dbReference>
<feature type="transmembrane region" description="Helical" evidence="6">
    <location>
        <begin position="150"/>
        <end position="173"/>
    </location>
</feature>
<dbReference type="GO" id="GO:0012505">
    <property type="term" value="C:endomembrane system"/>
    <property type="evidence" value="ECO:0007669"/>
    <property type="project" value="UniProtKB-SubCell"/>
</dbReference>
<dbReference type="InterPro" id="IPR050495">
    <property type="entry name" value="ATG22/LtaA_families"/>
</dbReference>
<feature type="transmembrane region" description="Helical" evidence="6">
    <location>
        <begin position="282"/>
        <end position="300"/>
    </location>
</feature>
<evidence type="ECO:0000256" key="5">
    <source>
        <dbReference type="ARBA" id="ARBA00023136"/>
    </source>
</evidence>
<protein>
    <submittedName>
        <fullName evidence="7">Major facilitator superfamily MFS_1</fullName>
    </submittedName>
</protein>
<keyword evidence="3 6" id="KW-0812">Transmembrane</keyword>
<sequence>MISGMSRSLIWVWGLWDWGAAGFSVLAWAFLFGPYLINQVGTGLSDTLSPNAWLGLGVGASGLALLLVAPGVGPWIGAGRRRHRALVLLSGMLVAILLMMSTIRPELAQFCPGLCLLSVGLLVYELATIPYNAMLRDLSDPRDIGNASGAGMAMGYCGGILLLGLSFFCCMNGDGPTRGLLRVPAGDGLPVRMSLLLGGVWLLVFSLPLLLFAPKRKEVDTARGFFDAYRTVARDLRELWRLDRRVVQYLMVSAVFRDGVVGFATFGAVLAVSEYEFSQSHLLVFGAMSSSAAAFGAAVSGRANNRFGTGQVIRASLASILLFSAGLLVSTGPGAFWAFGLGISIFIGPTLAASRTLLLEITPPGKEGEMFGLYAVSGRTVAFLSPTMFGICAQLFHAGRGGAAGIMAVLAAGLAGMTLIDTTG</sequence>
<dbReference type="Pfam" id="PF11700">
    <property type="entry name" value="ATG22"/>
    <property type="match status" value="1"/>
</dbReference>
<feature type="transmembrane region" description="Helical" evidence="6">
    <location>
        <begin position="52"/>
        <end position="73"/>
    </location>
</feature>
<feature type="transmembrane region" description="Helical" evidence="6">
    <location>
        <begin position="193"/>
        <end position="213"/>
    </location>
</feature>
<proteinExistence type="predicted"/>
<dbReference type="InterPro" id="IPR024671">
    <property type="entry name" value="Atg22-like"/>
</dbReference>
<dbReference type="PANTHER" id="PTHR23519">
    <property type="entry name" value="AUTOPHAGY-RELATED PROTEIN 22"/>
    <property type="match status" value="1"/>
</dbReference>
<keyword evidence="5 6" id="KW-0472">Membrane</keyword>
<evidence type="ECO:0000256" key="3">
    <source>
        <dbReference type="ARBA" id="ARBA00022692"/>
    </source>
</evidence>
<dbReference type="Proteomes" id="UP000002247">
    <property type="component" value="Chromosome"/>
</dbReference>
<reference evidence="7 8" key="1">
    <citation type="journal article" date="2010" name="Stand. Genomic Sci.">
        <title>Complete genome sequence of Segniliparus rotundus type strain (CDC 1076).</title>
        <authorList>
            <person name="Sikorski J."/>
            <person name="Lapidus A."/>
            <person name="Copeland A."/>
            <person name="Misra M."/>
            <person name="Glavina Del Rio T."/>
            <person name="Nolan M."/>
            <person name="Lucas S."/>
            <person name="Chen F."/>
            <person name="Tice H."/>
            <person name="Cheng J.F."/>
            <person name="Jando M."/>
            <person name="Schneider S."/>
            <person name="Bruce D."/>
            <person name="Goodwin L."/>
            <person name="Pitluck S."/>
            <person name="Liolios K."/>
            <person name="Mikhailova N."/>
            <person name="Pati A."/>
            <person name="Ivanova N."/>
            <person name="Mavromatis K."/>
            <person name="Chen A."/>
            <person name="Palaniappan K."/>
            <person name="Chertkov O."/>
            <person name="Land M."/>
            <person name="Hauser L."/>
            <person name="Chang Y.J."/>
            <person name="Jeffries C.D."/>
            <person name="Brettin T."/>
            <person name="Detter J.C."/>
            <person name="Han C."/>
            <person name="Rohde M."/>
            <person name="Goker M."/>
            <person name="Bristow J."/>
            <person name="Eisen J.A."/>
            <person name="Markowitz V."/>
            <person name="Hugenholtz P."/>
            <person name="Kyrpides N.C."/>
            <person name="Klenk H.P."/>
        </authorList>
    </citation>
    <scope>NUCLEOTIDE SEQUENCE [LARGE SCALE GENOMIC DNA]</scope>
    <source>
        <strain evidence="8">ATCC BAA-972 / CDC 1076 / CIP 108378 / DSM 44985 / JCM 13578</strain>
    </source>
</reference>
<keyword evidence="8" id="KW-1185">Reference proteome</keyword>
<evidence type="ECO:0000256" key="6">
    <source>
        <dbReference type="SAM" id="Phobius"/>
    </source>
</evidence>